<evidence type="ECO:0000313" key="1">
    <source>
        <dbReference type="EMBL" id="GAA0744470.1"/>
    </source>
</evidence>
<gene>
    <name evidence="1" type="ORF">GCM10008906_29400</name>
</gene>
<protein>
    <submittedName>
        <fullName evidence="1">DUF5685 family protein</fullName>
    </submittedName>
</protein>
<dbReference type="Proteomes" id="UP001501510">
    <property type="component" value="Unassembled WGS sequence"/>
</dbReference>
<dbReference type="RefSeq" id="WP_343762696.1">
    <property type="nucleotide sequence ID" value="NZ_BAAACG010000013.1"/>
</dbReference>
<dbReference type="EMBL" id="BAAACG010000013">
    <property type="protein sequence ID" value="GAA0744470.1"/>
    <property type="molecule type" value="Genomic_DNA"/>
</dbReference>
<dbReference type="InterPro" id="IPR043740">
    <property type="entry name" value="DUF5685"/>
</dbReference>
<dbReference type="Pfam" id="PF18937">
    <property type="entry name" value="DUF5685"/>
    <property type="match status" value="1"/>
</dbReference>
<evidence type="ECO:0000313" key="2">
    <source>
        <dbReference type="Proteomes" id="UP001501510"/>
    </source>
</evidence>
<sequence length="289" mass="34152">MFGYVTPCKMELKIKEYEKFKAYYCGLCKSIKKIFGELPRLTINYDMTFLAILLDSLKDEKNTYKKERCIVHPIKKKIIITSNEAIDYAAFFNISLSYYKLLDNVQDDNSLKSKVTSKFLKRYITDNELNKHNIVIEDNLNKLYNIEKNYKNESIDEISHHFAHITGYILSSYKDFEFNEQLYWLGYNLGKWIYIIDAYNDLKDDLEKNKFNAINSVYNKNNLPYKEFKNEIKNRIDFLLVTCGKCCLQNLNKLPLVKNKGLLYNILQLGMVEKMDKILKGVEENEQSI</sequence>
<reference evidence="2" key="1">
    <citation type="journal article" date="2019" name="Int. J. Syst. Evol. Microbiol.">
        <title>The Global Catalogue of Microorganisms (GCM) 10K type strain sequencing project: providing services to taxonomists for standard genome sequencing and annotation.</title>
        <authorList>
            <consortium name="The Broad Institute Genomics Platform"/>
            <consortium name="The Broad Institute Genome Sequencing Center for Infectious Disease"/>
            <person name="Wu L."/>
            <person name="Ma J."/>
        </authorList>
    </citation>
    <scope>NUCLEOTIDE SEQUENCE [LARGE SCALE GENOMIC DNA]</scope>
    <source>
        <strain evidence="2">JCM 1407</strain>
    </source>
</reference>
<proteinExistence type="predicted"/>
<organism evidence="1 2">
    <name type="scientific">Clostridium oceanicum</name>
    <dbReference type="NCBI Taxonomy" id="1543"/>
    <lineage>
        <taxon>Bacteria</taxon>
        <taxon>Bacillati</taxon>
        <taxon>Bacillota</taxon>
        <taxon>Clostridia</taxon>
        <taxon>Eubacteriales</taxon>
        <taxon>Clostridiaceae</taxon>
        <taxon>Clostridium</taxon>
    </lineage>
</organism>
<accession>A0ABP3UXJ7</accession>
<comment type="caution">
    <text evidence="1">The sequence shown here is derived from an EMBL/GenBank/DDBJ whole genome shotgun (WGS) entry which is preliminary data.</text>
</comment>
<keyword evidence="2" id="KW-1185">Reference proteome</keyword>
<name>A0ABP3UXJ7_9CLOT</name>